<evidence type="ECO:0000256" key="1">
    <source>
        <dbReference type="SAM" id="MobiDB-lite"/>
    </source>
</evidence>
<reference evidence="3" key="1">
    <citation type="journal article" date="2014" name="Int. J. Syst. Evol. Microbiol.">
        <title>Complete genome sequence of Corynebacterium casei LMG S-19264T (=DSM 44701T), isolated from a smear-ripened cheese.</title>
        <authorList>
            <consortium name="US DOE Joint Genome Institute (JGI-PGF)"/>
            <person name="Walter F."/>
            <person name="Albersmeier A."/>
            <person name="Kalinowski J."/>
            <person name="Ruckert C."/>
        </authorList>
    </citation>
    <scope>NUCLEOTIDE SEQUENCE</scope>
    <source>
        <strain evidence="3">CGMCC 1.12777</strain>
    </source>
</reference>
<evidence type="ECO:0000313" key="3">
    <source>
        <dbReference type="EMBL" id="GGH78758.1"/>
    </source>
</evidence>
<dbReference type="SUPFAM" id="SSF51445">
    <property type="entry name" value="(Trans)glycosidases"/>
    <property type="match status" value="1"/>
</dbReference>
<evidence type="ECO:0000259" key="2">
    <source>
        <dbReference type="Pfam" id="PF08924"/>
    </source>
</evidence>
<organism evidence="3 4">
    <name type="scientific">Pullulanibacillus pueri</name>
    <dbReference type="NCBI Taxonomy" id="1437324"/>
    <lineage>
        <taxon>Bacteria</taxon>
        <taxon>Bacillati</taxon>
        <taxon>Bacillota</taxon>
        <taxon>Bacilli</taxon>
        <taxon>Bacillales</taxon>
        <taxon>Sporolactobacillaceae</taxon>
        <taxon>Pullulanibacillus</taxon>
    </lineage>
</organism>
<dbReference type="Proteomes" id="UP000656813">
    <property type="component" value="Unassembled WGS sequence"/>
</dbReference>
<accession>A0A8J2ZUN8</accession>
<reference evidence="3" key="2">
    <citation type="submission" date="2020-09" db="EMBL/GenBank/DDBJ databases">
        <authorList>
            <person name="Sun Q."/>
            <person name="Zhou Y."/>
        </authorList>
    </citation>
    <scope>NUCLEOTIDE SEQUENCE</scope>
    <source>
        <strain evidence="3">CGMCC 1.12777</strain>
    </source>
</reference>
<feature type="domain" description="Rv2525c-like glycoside hydrolase-like" evidence="2">
    <location>
        <begin position="107"/>
        <end position="245"/>
    </location>
</feature>
<evidence type="ECO:0000313" key="4">
    <source>
        <dbReference type="Proteomes" id="UP000656813"/>
    </source>
</evidence>
<dbReference type="InterPro" id="IPR015020">
    <property type="entry name" value="Rv2525c-like_Glyco_Hydro-like"/>
</dbReference>
<keyword evidence="4" id="KW-1185">Reference proteome</keyword>
<dbReference type="Pfam" id="PF08924">
    <property type="entry name" value="Rv2525c_GlyHyd-like"/>
    <property type="match status" value="1"/>
</dbReference>
<dbReference type="RefSeq" id="WP_188496560.1">
    <property type="nucleotide sequence ID" value="NZ_BMFV01000007.1"/>
</dbReference>
<dbReference type="InterPro" id="IPR017853">
    <property type="entry name" value="GH"/>
</dbReference>
<feature type="compositionally biased region" description="Polar residues" evidence="1">
    <location>
        <begin position="37"/>
        <end position="46"/>
    </location>
</feature>
<sequence length="292" mass="32856">MNKHWKKMWEFFLAFFLPVLLIVVTLVALTLNQMNETTHKSSPNTEHNSDNQKEHKDDKKDNGHKKGDSQKDHKTDVSKLQWGIDTAKTINKSAYQCIEKNFGKPQIAGRYLVGKEGINAGLTKEEVKLLHDKGVKVLPIYNNFTNATGKDRGQSIAKEAIKAAKEIGVKKGTFIVADIEPKTPVDADFLIAWTKTIKDSNYKAAIYGDLEDDNLKDVYKKASNNSDAVQQHLMLWTNGPNIGITGKEKAPDKFNGASPNKDHTYAWQYGIESKQCNIDTDLFTGQVLEFVW</sequence>
<dbReference type="AlphaFoldDB" id="A0A8J2ZUN8"/>
<name>A0A8J2ZUN8_9BACL</name>
<feature type="region of interest" description="Disordered" evidence="1">
    <location>
        <begin position="37"/>
        <end position="77"/>
    </location>
</feature>
<feature type="compositionally biased region" description="Basic and acidic residues" evidence="1">
    <location>
        <begin position="47"/>
        <end position="77"/>
    </location>
</feature>
<comment type="caution">
    <text evidence="3">The sequence shown here is derived from an EMBL/GenBank/DDBJ whole genome shotgun (WGS) entry which is preliminary data.</text>
</comment>
<protein>
    <recommendedName>
        <fullName evidence="2">Rv2525c-like glycoside hydrolase-like domain-containing protein</fullName>
    </recommendedName>
</protein>
<gene>
    <name evidence="3" type="ORF">GCM10007096_12670</name>
</gene>
<dbReference type="Gene3D" id="3.20.20.80">
    <property type="entry name" value="Glycosidases"/>
    <property type="match status" value="1"/>
</dbReference>
<proteinExistence type="predicted"/>
<dbReference type="EMBL" id="BMFV01000007">
    <property type="protein sequence ID" value="GGH78758.1"/>
    <property type="molecule type" value="Genomic_DNA"/>
</dbReference>